<dbReference type="AlphaFoldDB" id="A0A5C5Y1M6"/>
<feature type="chain" id="PRO_5023020442" evidence="1">
    <location>
        <begin position="23"/>
        <end position="424"/>
    </location>
</feature>
<dbReference type="InterPro" id="IPR011047">
    <property type="entry name" value="Quinoprotein_ADH-like_sf"/>
</dbReference>
<dbReference type="Gene3D" id="2.130.10.10">
    <property type="entry name" value="YVTN repeat-like/Quinoprotein amine dehydrogenase"/>
    <property type="match status" value="1"/>
</dbReference>
<evidence type="ECO:0000313" key="3">
    <source>
        <dbReference type="EMBL" id="TWT68729.1"/>
    </source>
</evidence>
<dbReference type="InterPro" id="IPR015943">
    <property type="entry name" value="WD40/YVTN_repeat-like_dom_sf"/>
</dbReference>
<reference evidence="3 4" key="1">
    <citation type="submission" date="2019-02" db="EMBL/GenBank/DDBJ databases">
        <title>Deep-cultivation of Planctomycetes and their phenomic and genomic characterization uncovers novel biology.</title>
        <authorList>
            <person name="Wiegand S."/>
            <person name="Jogler M."/>
            <person name="Boedeker C."/>
            <person name="Pinto D."/>
            <person name="Vollmers J."/>
            <person name="Rivas-Marin E."/>
            <person name="Kohn T."/>
            <person name="Peeters S.H."/>
            <person name="Heuer A."/>
            <person name="Rast P."/>
            <person name="Oberbeckmann S."/>
            <person name="Bunk B."/>
            <person name="Jeske O."/>
            <person name="Meyerdierks A."/>
            <person name="Storesund J.E."/>
            <person name="Kallscheuer N."/>
            <person name="Luecker S."/>
            <person name="Lage O.M."/>
            <person name="Pohl T."/>
            <person name="Merkel B.J."/>
            <person name="Hornburger P."/>
            <person name="Mueller R.-W."/>
            <person name="Bruemmer F."/>
            <person name="Labrenz M."/>
            <person name="Spormann A.M."/>
            <person name="Op Den Camp H."/>
            <person name="Overmann J."/>
            <person name="Amann R."/>
            <person name="Jetten M.S.M."/>
            <person name="Mascher T."/>
            <person name="Medema M.H."/>
            <person name="Devos D.P."/>
            <person name="Kaster A.-K."/>
            <person name="Ovreas L."/>
            <person name="Rohde M."/>
            <person name="Galperin M.Y."/>
            <person name="Jogler C."/>
        </authorList>
    </citation>
    <scope>NUCLEOTIDE SEQUENCE [LARGE SCALE GENOMIC DNA]</scope>
    <source>
        <strain evidence="3 4">Pan14r</strain>
    </source>
</reference>
<feature type="signal peptide" evidence="1">
    <location>
        <begin position="1"/>
        <end position="22"/>
    </location>
</feature>
<dbReference type="Pfam" id="PF13360">
    <property type="entry name" value="PQQ_2"/>
    <property type="match status" value="1"/>
</dbReference>
<proteinExistence type="predicted"/>
<gene>
    <name evidence="3" type="ORF">Pan14r_09760</name>
</gene>
<keyword evidence="4" id="KW-1185">Reference proteome</keyword>
<dbReference type="InterPro" id="IPR002372">
    <property type="entry name" value="PQQ_rpt_dom"/>
</dbReference>
<feature type="domain" description="Pyrrolo-quinoline quinone repeat" evidence="2">
    <location>
        <begin position="93"/>
        <end position="341"/>
    </location>
</feature>
<protein>
    <submittedName>
        <fullName evidence="3">Outer membrane biogenesis protein BamB</fullName>
    </submittedName>
</protein>
<evidence type="ECO:0000313" key="4">
    <source>
        <dbReference type="Proteomes" id="UP000317238"/>
    </source>
</evidence>
<dbReference type="OrthoDB" id="244732at2"/>
<organism evidence="3 4">
    <name type="scientific">Crateriforma conspicua</name>
    <dbReference type="NCBI Taxonomy" id="2527996"/>
    <lineage>
        <taxon>Bacteria</taxon>
        <taxon>Pseudomonadati</taxon>
        <taxon>Planctomycetota</taxon>
        <taxon>Planctomycetia</taxon>
        <taxon>Planctomycetales</taxon>
        <taxon>Planctomycetaceae</taxon>
        <taxon>Crateriforma</taxon>
    </lineage>
</organism>
<evidence type="ECO:0000259" key="2">
    <source>
        <dbReference type="Pfam" id="PF13360"/>
    </source>
</evidence>
<comment type="caution">
    <text evidence="3">The sequence shown here is derived from an EMBL/GenBank/DDBJ whole genome shotgun (WGS) entry which is preliminary data.</text>
</comment>
<dbReference type="PANTHER" id="PTHR34512">
    <property type="entry name" value="CELL SURFACE PROTEIN"/>
    <property type="match status" value="1"/>
</dbReference>
<accession>A0A5C5Y1M6</accession>
<keyword evidence="1" id="KW-0732">Signal</keyword>
<dbReference type="Proteomes" id="UP000317238">
    <property type="component" value="Unassembled WGS sequence"/>
</dbReference>
<dbReference type="EMBL" id="SJPL01000001">
    <property type="protein sequence ID" value="TWT68729.1"/>
    <property type="molecule type" value="Genomic_DNA"/>
</dbReference>
<sequence length="424" mass="46592" precursor="true">MRRFAFAASLVCIVVSAVTCIAQTPTFSESDWPWWRGESRQGIAAANQDPPTTWSETDGVIWKTPLDGHGHGSPILLGDRMYLISADEEQRTQWLICLDRQTGQEHWKTAVHRGEFFRVGDRQPNEKSSWASSTPATDGERIFVNFYSDRAVHTSAVDMKGQILWQRKLCDYQIHQGYGSSPTVYQDLVIASADNKGGGCIVGLDRTTGEVVWRRDRPKKPNYASPIILTMDGKDQLIMIGCDLVTSLHPSTGEVFWETGGATTECVTSTPTDGKHIFTSGGYPKNHVAAVAADGSGEVVWETNTRAYVPSMLQRDGYLYLTLDAGVAMCIEAASGETMWKARLGGTFTASPVLVGDRIYATNESSETTVFRADPDAFDLVAKNQLNGTTFATPVICDGRVYIRVAKIEDDAKRDYLYCIGNGG</sequence>
<dbReference type="RefSeq" id="WP_146438479.1">
    <property type="nucleotide sequence ID" value="NZ_SJPL01000001.1"/>
</dbReference>
<dbReference type="SUPFAM" id="SSF50998">
    <property type="entry name" value="Quinoprotein alcohol dehydrogenase-like"/>
    <property type="match status" value="1"/>
</dbReference>
<name>A0A5C5Y1M6_9PLAN</name>
<evidence type="ECO:0000256" key="1">
    <source>
        <dbReference type="SAM" id="SignalP"/>
    </source>
</evidence>
<dbReference type="PANTHER" id="PTHR34512:SF30">
    <property type="entry name" value="OUTER MEMBRANE PROTEIN ASSEMBLY FACTOR BAMB"/>
    <property type="match status" value="1"/>
</dbReference>
<dbReference type="Gene3D" id="2.40.10.480">
    <property type="match status" value="1"/>
</dbReference>